<dbReference type="GO" id="GO:0016491">
    <property type="term" value="F:oxidoreductase activity"/>
    <property type="evidence" value="ECO:0007669"/>
    <property type="project" value="UniProtKB-KW"/>
</dbReference>
<keyword evidence="3" id="KW-0560">Oxidoreductase</keyword>
<dbReference type="EMBL" id="CM007906">
    <property type="protein sequence ID" value="OTF86115.1"/>
    <property type="molecule type" value="Genomic_DNA"/>
</dbReference>
<dbReference type="Proteomes" id="UP000215914">
    <property type="component" value="Chromosome 17"/>
</dbReference>
<dbReference type="Pfam" id="PF16884">
    <property type="entry name" value="ADH_N_2"/>
    <property type="match status" value="1"/>
</dbReference>
<keyword evidence="5" id="KW-1185">Reference proteome</keyword>
<dbReference type="STRING" id="4232.A0A251RP06"/>
<sequence>MPITSSTINLKLPEGSNAVLVKNLYLSCDPYMRGRMSKSEGSYVSSFTPGSARRRKKAQVTRRHKYLKIAVNPQLRRLGEMERAHDQNMSYQALPLAYANVLGQNTFCTNCW</sequence>
<evidence type="ECO:0000313" key="4">
    <source>
        <dbReference type="EMBL" id="OTF86115.1"/>
    </source>
</evidence>
<evidence type="ECO:0000313" key="5">
    <source>
        <dbReference type="Proteomes" id="UP000215914"/>
    </source>
</evidence>
<protein>
    <submittedName>
        <fullName evidence="3">Oxidoreductase</fullName>
        <ecNumber evidence="3">1.-.-.-</ecNumber>
    </submittedName>
    <submittedName>
        <fullName evidence="4">Putative alcohol dehydrogenase superfamily, zinc-type, GroES-like protein</fullName>
    </submittedName>
</protein>
<dbReference type="Gene3D" id="3.90.180.10">
    <property type="entry name" value="Medium-chain alcohol dehydrogenases, catalytic domain"/>
    <property type="match status" value="1"/>
</dbReference>
<proteinExistence type="predicted"/>
<feature type="region of interest" description="Disordered" evidence="1">
    <location>
        <begin position="40"/>
        <end position="59"/>
    </location>
</feature>
<gene>
    <name evidence="4" type="ORF">HannXRQ_Chr17g0547251</name>
    <name evidence="3" type="ORF">HanXRQr2_Chr17g0798411</name>
</gene>
<dbReference type="InterPro" id="IPR011032">
    <property type="entry name" value="GroES-like_sf"/>
</dbReference>
<dbReference type="InterPro" id="IPR041694">
    <property type="entry name" value="ADH_N_2"/>
</dbReference>
<dbReference type="EMBL" id="MNCJ02000332">
    <property type="protein sequence ID" value="KAF5755065.1"/>
    <property type="molecule type" value="Genomic_DNA"/>
</dbReference>
<dbReference type="AlphaFoldDB" id="A0A251RP06"/>
<dbReference type="EC" id="1.-.-.-" evidence="3"/>
<organism evidence="4 5">
    <name type="scientific">Helianthus annuus</name>
    <name type="common">Common sunflower</name>
    <dbReference type="NCBI Taxonomy" id="4232"/>
    <lineage>
        <taxon>Eukaryota</taxon>
        <taxon>Viridiplantae</taxon>
        <taxon>Streptophyta</taxon>
        <taxon>Embryophyta</taxon>
        <taxon>Tracheophyta</taxon>
        <taxon>Spermatophyta</taxon>
        <taxon>Magnoliopsida</taxon>
        <taxon>eudicotyledons</taxon>
        <taxon>Gunneridae</taxon>
        <taxon>Pentapetalae</taxon>
        <taxon>asterids</taxon>
        <taxon>campanulids</taxon>
        <taxon>Asterales</taxon>
        <taxon>Asteraceae</taxon>
        <taxon>Asteroideae</taxon>
        <taxon>Heliantheae alliance</taxon>
        <taxon>Heliantheae</taxon>
        <taxon>Helianthus</taxon>
    </lineage>
</organism>
<evidence type="ECO:0000259" key="2">
    <source>
        <dbReference type="Pfam" id="PF16884"/>
    </source>
</evidence>
<evidence type="ECO:0000313" key="3">
    <source>
        <dbReference type="EMBL" id="KAF5755065.1"/>
    </source>
</evidence>
<reference evidence="3 5" key="1">
    <citation type="journal article" date="2017" name="Nature">
        <title>The sunflower genome provides insights into oil metabolism, flowering and Asterid evolution.</title>
        <authorList>
            <person name="Badouin H."/>
            <person name="Gouzy J."/>
            <person name="Grassa C.J."/>
            <person name="Murat F."/>
            <person name="Staton S.E."/>
            <person name="Cottret L."/>
            <person name="Lelandais-Briere C."/>
            <person name="Owens G.L."/>
            <person name="Carrere S."/>
            <person name="Mayjonade B."/>
            <person name="Legrand L."/>
            <person name="Gill N."/>
            <person name="Kane N.C."/>
            <person name="Bowers J.E."/>
            <person name="Hubner S."/>
            <person name="Bellec A."/>
            <person name="Berard A."/>
            <person name="Berges H."/>
            <person name="Blanchet N."/>
            <person name="Boniface M.C."/>
            <person name="Brunel D."/>
            <person name="Catrice O."/>
            <person name="Chaidir N."/>
            <person name="Claudel C."/>
            <person name="Donnadieu C."/>
            <person name="Faraut T."/>
            <person name="Fievet G."/>
            <person name="Helmstetter N."/>
            <person name="King M."/>
            <person name="Knapp S.J."/>
            <person name="Lai Z."/>
            <person name="Le Paslier M.C."/>
            <person name="Lippi Y."/>
            <person name="Lorenzon L."/>
            <person name="Mandel J.R."/>
            <person name="Marage G."/>
            <person name="Marchand G."/>
            <person name="Marquand E."/>
            <person name="Bret-Mestries E."/>
            <person name="Morien E."/>
            <person name="Nambeesan S."/>
            <person name="Nguyen T."/>
            <person name="Pegot-Espagnet P."/>
            <person name="Pouilly N."/>
            <person name="Raftis F."/>
            <person name="Sallet E."/>
            <person name="Schiex T."/>
            <person name="Thomas J."/>
            <person name="Vandecasteele C."/>
            <person name="Vares D."/>
            <person name="Vear F."/>
            <person name="Vautrin S."/>
            <person name="Crespi M."/>
            <person name="Mangin B."/>
            <person name="Burke J.M."/>
            <person name="Salse J."/>
            <person name="Munos S."/>
            <person name="Vincourt P."/>
            <person name="Rieseberg L.H."/>
            <person name="Langlade N.B."/>
        </authorList>
    </citation>
    <scope>NUCLEOTIDE SEQUENCE [LARGE SCALE GENOMIC DNA]</scope>
    <source>
        <strain evidence="5">cv. SF193</strain>
        <tissue evidence="3">Leaves</tissue>
    </source>
</reference>
<feature type="compositionally biased region" description="Polar residues" evidence="1">
    <location>
        <begin position="40"/>
        <end position="49"/>
    </location>
</feature>
<reference evidence="4" key="2">
    <citation type="submission" date="2017-02" db="EMBL/GenBank/DDBJ databases">
        <title>Sunflower complete genome.</title>
        <authorList>
            <person name="Langlade N."/>
            <person name="Munos S."/>
        </authorList>
    </citation>
    <scope>NUCLEOTIDE SEQUENCE [LARGE SCALE GENOMIC DNA]</scope>
    <source>
        <tissue evidence="4">Leaves</tissue>
    </source>
</reference>
<dbReference type="InParanoid" id="A0A251RP06"/>
<name>A0A251RP06_HELAN</name>
<reference evidence="3" key="3">
    <citation type="submission" date="2020-06" db="EMBL/GenBank/DDBJ databases">
        <title>Helianthus annuus Genome sequencing and assembly Release 2.</title>
        <authorList>
            <person name="Gouzy J."/>
            <person name="Langlade N."/>
            <person name="Munos S."/>
        </authorList>
    </citation>
    <scope>NUCLEOTIDE SEQUENCE</scope>
    <source>
        <tissue evidence="3">Leaves</tissue>
    </source>
</reference>
<accession>A0A251RP06</accession>
<feature type="domain" description="Oxidoreductase N-terminal" evidence="2">
    <location>
        <begin position="15"/>
        <end position="51"/>
    </location>
</feature>
<evidence type="ECO:0000256" key="1">
    <source>
        <dbReference type="SAM" id="MobiDB-lite"/>
    </source>
</evidence>
<dbReference type="Gramene" id="mRNA:HanXRQr2_Chr17g0798411">
    <property type="protein sequence ID" value="mRNA:HanXRQr2_Chr17g0798411"/>
    <property type="gene ID" value="HanXRQr2_Chr17g0798411"/>
</dbReference>
<dbReference type="SUPFAM" id="SSF50129">
    <property type="entry name" value="GroES-like"/>
    <property type="match status" value="1"/>
</dbReference>